<feature type="transmembrane region" description="Helical" evidence="1">
    <location>
        <begin position="7"/>
        <end position="30"/>
    </location>
</feature>
<dbReference type="RefSeq" id="WP_076995920.1">
    <property type="nucleotide sequence ID" value="NZ_MSPR01000007.1"/>
</dbReference>
<dbReference type="AlphaFoldDB" id="A0AB36JSD9"/>
<dbReference type="EMBL" id="MSPT01000008">
    <property type="protein sequence ID" value="ONK27654.1"/>
    <property type="molecule type" value="Genomic_DNA"/>
</dbReference>
<dbReference type="InterPro" id="IPR010178">
    <property type="entry name" value="Lit"/>
</dbReference>
<keyword evidence="5" id="KW-1185">Reference proteome</keyword>
<dbReference type="EMBL" id="MSPR01000007">
    <property type="protein sequence ID" value="ONK29834.1"/>
    <property type="molecule type" value="Genomic_DNA"/>
</dbReference>
<name>A0AB36JSD9_9STRE</name>
<keyword evidence="1" id="KW-1133">Transmembrane helix</keyword>
<dbReference type="Proteomes" id="UP000188946">
    <property type="component" value="Unassembled WGS sequence"/>
</dbReference>
<evidence type="ECO:0008006" key="6">
    <source>
        <dbReference type="Google" id="ProtNLM"/>
    </source>
</evidence>
<gene>
    <name evidence="3" type="ORF">BVE84_04755</name>
    <name evidence="2" type="ORF">BVE86_04595</name>
</gene>
<evidence type="ECO:0000256" key="1">
    <source>
        <dbReference type="SAM" id="Phobius"/>
    </source>
</evidence>
<dbReference type="Proteomes" id="UP000188600">
    <property type="component" value="Unassembled WGS sequence"/>
</dbReference>
<feature type="transmembrane region" description="Helical" evidence="1">
    <location>
        <begin position="89"/>
        <end position="108"/>
    </location>
</feature>
<evidence type="ECO:0000313" key="3">
    <source>
        <dbReference type="EMBL" id="ONK29834.1"/>
    </source>
</evidence>
<feature type="transmembrane region" description="Helical" evidence="1">
    <location>
        <begin position="120"/>
        <end position="144"/>
    </location>
</feature>
<evidence type="ECO:0000313" key="5">
    <source>
        <dbReference type="Proteomes" id="UP000188946"/>
    </source>
</evidence>
<organism evidence="2 4">
    <name type="scientific">Streptococcus azizii</name>
    <dbReference type="NCBI Taxonomy" id="1579424"/>
    <lineage>
        <taxon>Bacteria</taxon>
        <taxon>Bacillati</taxon>
        <taxon>Bacillota</taxon>
        <taxon>Bacilli</taxon>
        <taxon>Lactobacillales</taxon>
        <taxon>Streptococcaceae</taxon>
        <taxon>Streptococcus</taxon>
    </lineage>
</organism>
<comment type="caution">
    <text evidence="2">The sequence shown here is derived from an EMBL/GenBank/DDBJ whole genome shotgun (WGS) entry which is preliminary data.</text>
</comment>
<protein>
    <recommendedName>
        <fullName evidence="6">TIGR01906 family membrane protein</fullName>
    </recommendedName>
</protein>
<evidence type="ECO:0000313" key="4">
    <source>
        <dbReference type="Proteomes" id="UP000188600"/>
    </source>
</evidence>
<dbReference type="NCBIfam" id="TIGR01906">
    <property type="entry name" value="integ_TIGR01906"/>
    <property type="match status" value="1"/>
</dbReference>
<accession>A0AB36JSD9</accession>
<reference evidence="4 5" key="1">
    <citation type="submission" date="2016-12" db="EMBL/GenBank/DDBJ databases">
        <authorList>
            <person name="Gulvik C.A."/>
        </authorList>
    </citation>
    <scope>NUCLEOTIDE SEQUENCE [LARGE SCALE GENOMIC DNA]</scope>
    <source>
        <strain evidence="3 5">12-5202</strain>
        <strain evidence="2 4">12-5291</strain>
    </source>
</reference>
<keyword evidence="1" id="KW-0812">Transmembrane</keyword>
<evidence type="ECO:0000313" key="2">
    <source>
        <dbReference type="EMBL" id="ONK27654.1"/>
    </source>
</evidence>
<proteinExistence type="predicted"/>
<feature type="transmembrane region" description="Helical" evidence="1">
    <location>
        <begin position="179"/>
        <end position="204"/>
    </location>
</feature>
<sequence>MKIKCSLVASLLFILSAALLATIYLIWMLYPLEIQWLRLEDVVYMEAREIGYNFNILLRYLTLPWVQELSMASFPSSASGLHHFQQVKWLFHLAQAIFLISLLGFLYFWRRIVRKGYGNLYQTVFVAAAVLPILIGGFGVVVGFERFFTLFHQVLFVGDSSWLFNPHTDPVIYILPAEFFLHCFLLFFALYESLCIGMVFACHFKKNRISAEKSF</sequence>
<dbReference type="Pfam" id="PF07314">
    <property type="entry name" value="Lit"/>
    <property type="match status" value="1"/>
</dbReference>
<keyword evidence="1" id="KW-0472">Membrane</keyword>